<dbReference type="Gene3D" id="3.40.50.10050">
    <property type="entry name" value="Translation initiation factor IF- 2, domain 3"/>
    <property type="match status" value="1"/>
</dbReference>
<gene>
    <name evidence="8" type="ORF">ATW55_07060</name>
</gene>
<sequence>MHGSSEAVLGALQKIDVSGVRIRVIHTGVGAITESDVLLASASNAIVIGFNVRPEPNAQRMAESEKVDVRLYRVIYNLIEEIEAALKGMLDPVYKEVVLGRAEIRQVFKVSKVGNIAGAMVLEGKLVRDSQARLIRGGVVIHDGRLDSLKRFKDDAREVSFGYECGLTFERFNDIKEGDIVEAYKMEVVKVD</sequence>
<protein>
    <recommendedName>
        <fullName evidence="2">Translation initiation factor IF-2</fullName>
    </recommendedName>
</protein>
<dbReference type="FunFam" id="2.40.30.10:FF:000008">
    <property type="entry name" value="Translation initiation factor IF-2"/>
    <property type="match status" value="1"/>
</dbReference>
<evidence type="ECO:0000259" key="7">
    <source>
        <dbReference type="Pfam" id="PF11987"/>
    </source>
</evidence>
<dbReference type="CDD" id="cd03692">
    <property type="entry name" value="mtIF2_IVc"/>
    <property type="match status" value="1"/>
</dbReference>
<dbReference type="PANTHER" id="PTHR43381:SF5">
    <property type="entry name" value="TR-TYPE G DOMAIN-CONTAINING PROTEIN"/>
    <property type="match status" value="1"/>
</dbReference>
<reference evidence="8 9" key="1">
    <citation type="submission" date="2015-12" db="EMBL/GenBank/DDBJ databases">
        <title>Draft genome sequence of Acidibacillus ferrooxidans ITV001, isolated from a chalcopyrite acid mine drainage site in Brazil.</title>
        <authorList>
            <person name="Dall'Agnol H."/>
            <person name="Nancucheo I."/>
            <person name="Johnson B."/>
            <person name="Oliveira R."/>
            <person name="Leite L."/>
            <person name="Pylro V."/>
            <person name="Nunes G.L."/>
            <person name="Tzotzos G."/>
            <person name="Fernandes G.R."/>
            <person name="Dutra J."/>
            <person name="Orellana S.C."/>
            <person name="Oliveira G."/>
        </authorList>
    </citation>
    <scope>NUCLEOTIDE SEQUENCE [LARGE SCALE GENOMIC DNA]</scope>
    <source>
        <strain evidence="9">ITV01</strain>
    </source>
</reference>
<dbReference type="AlphaFoldDB" id="A0A117SYH7"/>
<keyword evidence="6" id="KW-0342">GTP-binding</keyword>
<feature type="domain" description="Translation initiation factor IF- 2" evidence="7">
    <location>
        <begin position="2"/>
        <end position="83"/>
    </location>
</feature>
<organism evidence="8 9">
    <name type="scientific">Ferroacidibacillus organovorans</name>
    <dbReference type="NCBI Taxonomy" id="1765683"/>
    <lineage>
        <taxon>Bacteria</taxon>
        <taxon>Bacillati</taxon>
        <taxon>Bacillota</taxon>
        <taxon>Bacilli</taxon>
        <taxon>Bacillales</taxon>
        <taxon>Alicyclobacillaceae</taxon>
        <taxon>Ferroacidibacillus</taxon>
    </lineage>
</organism>
<name>A0A117SYH7_9BACL</name>
<keyword evidence="3" id="KW-0396">Initiation factor</keyword>
<evidence type="ECO:0000256" key="3">
    <source>
        <dbReference type="ARBA" id="ARBA00022540"/>
    </source>
</evidence>
<comment type="caution">
    <text evidence="8">The sequence shown here is derived from an EMBL/GenBank/DDBJ whole genome shotgun (WGS) entry which is preliminary data.</text>
</comment>
<evidence type="ECO:0000256" key="2">
    <source>
        <dbReference type="ARBA" id="ARBA00020675"/>
    </source>
</evidence>
<dbReference type="Gene3D" id="2.40.30.10">
    <property type="entry name" value="Translation factors"/>
    <property type="match status" value="1"/>
</dbReference>
<dbReference type="InterPro" id="IPR036925">
    <property type="entry name" value="TIF_IF2_dom3_sf"/>
</dbReference>
<dbReference type="InterPro" id="IPR015760">
    <property type="entry name" value="TIF_IF2"/>
</dbReference>
<dbReference type="PANTHER" id="PTHR43381">
    <property type="entry name" value="TRANSLATION INITIATION FACTOR IF-2-RELATED"/>
    <property type="match status" value="1"/>
</dbReference>
<dbReference type="GO" id="GO:0005525">
    <property type="term" value="F:GTP binding"/>
    <property type="evidence" value="ECO:0007669"/>
    <property type="project" value="UniProtKB-KW"/>
</dbReference>
<evidence type="ECO:0000256" key="6">
    <source>
        <dbReference type="ARBA" id="ARBA00023134"/>
    </source>
</evidence>
<evidence type="ECO:0000256" key="4">
    <source>
        <dbReference type="ARBA" id="ARBA00022741"/>
    </source>
</evidence>
<dbReference type="FunFam" id="3.40.50.10050:FF:000001">
    <property type="entry name" value="Translation initiation factor IF-2"/>
    <property type="match status" value="1"/>
</dbReference>
<dbReference type="SUPFAM" id="SSF52156">
    <property type="entry name" value="Initiation factor IF2/eIF5b, domain 3"/>
    <property type="match status" value="1"/>
</dbReference>
<dbReference type="Proteomes" id="UP000053557">
    <property type="component" value="Unassembled WGS sequence"/>
</dbReference>
<dbReference type="SUPFAM" id="SSF50447">
    <property type="entry name" value="Translation proteins"/>
    <property type="match status" value="1"/>
</dbReference>
<evidence type="ECO:0000313" key="8">
    <source>
        <dbReference type="EMBL" id="KUO96981.1"/>
    </source>
</evidence>
<dbReference type="GO" id="GO:0005829">
    <property type="term" value="C:cytosol"/>
    <property type="evidence" value="ECO:0007669"/>
    <property type="project" value="TreeGrafter"/>
</dbReference>
<dbReference type="InterPro" id="IPR009000">
    <property type="entry name" value="Transl_B-barrel_sf"/>
</dbReference>
<dbReference type="EMBL" id="LPVJ01000007">
    <property type="protein sequence ID" value="KUO96981.1"/>
    <property type="molecule type" value="Genomic_DNA"/>
</dbReference>
<accession>A0A117SYH7</accession>
<dbReference type="InterPro" id="IPR023115">
    <property type="entry name" value="TIF_IF2_dom3"/>
</dbReference>
<dbReference type="Pfam" id="PF11987">
    <property type="entry name" value="IF-2"/>
    <property type="match status" value="1"/>
</dbReference>
<keyword evidence="5" id="KW-0648">Protein biosynthesis</keyword>
<evidence type="ECO:0000313" key="9">
    <source>
        <dbReference type="Proteomes" id="UP000053557"/>
    </source>
</evidence>
<dbReference type="GO" id="GO:0003743">
    <property type="term" value="F:translation initiation factor activity"/>
    <property type="evidence" value="ECO:0007669"/>
    <property type="project" value="UniProtKB-KW"/>
</dbReference>
<evidence type="ECO:0000256" key="1">
    <source>
        <dbReference type="ARBA" id="ARBA00007733"/>
    </source>
</evidence>
<dbReference type="InterPro" id="IPR000178">
    <property type="entry name" value="TF_IF2_bacterial-like"/>
</dbReference>
<evidence type="ECO:0000256" key="5">
    <source>
        <dbReference type="ARBA" id="ARBA00022917"/>
    </source>
</evidence>
<dbReference type="GO" id="GO:0003924">
    <property type="term" value="F:GTPase activity"/>
    <property type="evidence" value="ECO:0007669"/>
    <property type="project" value="InterPro"/>
</dbReference>
<keyword evidence="9" id="KW-1185">Reference proteome</keyword>
<dbReference type="PROSITE" id="PS01176">
    <property type="entry name" value="IF2"/>
    <property type="match status" value="1"/>
</dbReference>
<comment type="similarity">
    <text evidence="1">Belongs to the TRAFAC class translation factor GTPase superfamily. Classic translation factor GTPase family. IF-2 subfamily.</text>
</comment>
<keyword evidence="4" id="KW-0547">Nucleotide-binding</keyword>
<proteinExistence type="inferred from homology"/>